<feature type="compositionally biased region" description="Polar residues" evidence="7">
    <location>
        <begin position="326"/>
        <end position="338"/>
    </location>
</feature>
<dbReference type="AlphaFoldDB" id="A0AAN8A8X2"/>
<dbReference type="Pfam" id="PF00083">
    <property type="entry name" value="Sugar_tr"/>
    <property type="match status" value="2"/>
</dbReference>
<name>A0AAN8A8X2_9SACH</name>
<feature type="transmembrane region" description="Helical" evidence="8">
    <location>
        <begin position="517"/>
        <end position="536"/>
    </location>
</feature>
<evidence type="ECO:0000256" key="3">
    <source>
        <dbReference type="ARBA" id="ARBA00022448"/>
    </source>
</evidence>
<reference evidence="11" key="1">
    <citation type="submission" date="2023-07" db="EMBL/GenBank/DDBJ databases">
        <title>A draft genome of Kazachstania heterogenica Y-27499.</title>
        <authorList>
            <person name="Donic C."/>
            <person name="Kralova J.S."/>
            <person name="Fidel L."/>
            <person name="Ben-Dor S."/>
            <person name="Jung S."/>
        </authorList>
    </citation>
    <scope>NUCLEOTIDE SEQUENCE [LARGE SCALE GENOMIC DNA]</scope>
    <source>
        <strain evidence="11">Y27499</strain>
    </source>
</reference>
<keyword evidence="11" id="KW-1185">Reference proteome</keyword>
<keyword evidence="5 8" id="KW-1133">Transmembrane helix</keyword>
<feature type="transmembrane region" description="Helical" evidence="8">
    <location>
        <begin position="174"/>
        <end position="196"/>
    </location>
</feature>
<dbReference type="Proteomes" id="UP001306508">
    <property type="component" value="Unassembled WGS sequence"/>
</dbReference>
<comment type="caution">
    <text evidence="10">The sequence shown here is derived from an EMBL/GenBank/DDBJ whole genome shotgun (WGS) entry which is preliminary data.</text>
</comment>
<sequence>MDQSTQGCETEDIYCDCYSTLSQITSTTINDIDSLPYNFNLRTVLILVGATVGGLLFGYDTGVISGVLINLKADDLNRADLTDWHKEIITSITSVGSFLGSILAFPLADKFGRKISMSICCIIFILAAFWMGFSITLSWLIIGRFIVGIAIGISAQCVPIYLTEISPARIRATILVLNSIAITGGQLLAYLIAFGFDYRYYNIENKQFWRVLFMLSCVPAFFFLLILDFIPESPRWLVMQKKYKEALMVLDIVYPKADTYQLNLILQKIVNDLSIIYKYQDKPELNRIHTTHLKRNSVYDQLVTTIVTRNENMALSFSDIVDNSADSSTESETTPLQNNKKHYNRKKQRHRMEPKAKRALFVGCTLMFFQQITGFNAFMYYSPIIFQRFDSINNPILPSIIVALINFIFTFLALKYVDIYGKRLMLLYTIWIMTFGLLLSTMGFARNNVTILIVSITIFVGGYALGMGSIPWSSVEFLPLNRRSFGASCISCTNWLTNFLISSTFLSLLDKVGDEDLMLLFAIFTIFTWLFVYFCYPEVKGLTLEEIGKVYENGIDVHYIYRNYH</sequence>
<feature type="transmembrane region" description="Helical" evidence="8">
    <location>
        <begin position="396"/>
        <end position="414"/>
    </location>
</feature>
<protein>
    <recommendedName>
        <fullName evidence="9">Major facilitator superfamily (MFS) profile domain-containing protein</fullName>
    </recommendedName>
</protein>
<dbReference type="InterPro" id="IPR050814">
    <property type="entry name" value="Myo-inositol_Transporter"/>
</dbReference>
<comment type="similarity">
    <text evidence="2">Belongs to the major facilitator superfamily. Sugar transporter (TC 2.A.1.1) family.</text>
</comment>
<evidence type="ECO:0000259" key="9">
    <source>
        <dbReference type="PROSITE" id="PS50850"/>
    </source>
</evidence>
<dbReference type="InterPro" id="IPR005829">
    <property type="entry name" value="Sugar_transporter_CS"/>
</dbReference>
<feature type="domain" description="Major facilitator superfamily (MFS) profile" evidence="9">
    <location>
        <begin position="46"/>
        <end position="540"/>
    </location>
</feature>
<gene>
    <name evidence="10" type="ORF">RI543_002678</name>
</gene>
<dbReference type="PROSITE" id="PS00217">
    <property type="entry name" value="SUGAR_TRANSPORT_2"/>
    <property type="match status" value="1"/>
</dbReference>
<evidence type="ECO:0000256" key="4">
    <source>
        <dbReference type="ARBA" id="ARBA00022692"/>
    </source>
</evidence>
<dbReference type="GO" id="GO:0005366">
    <property type="term" value="F:myo-inositol:proton symporter activity"/>
    <property type="evidence" value="ECO:0007669"/>
    <property type="project" value="TreeGrafter"/>
</dbReference>
<feature type="transmembrane region" description="Helical" evidence="8">
    <location>
        <begin position="451"/>
        <end position="472"/>
    </location>
</feature>
<dbReference type="InterPro" id="IPR005828">
    <property type="entry name" value="MFS_sugar_transport-like"/>
</dbReference>
<feature type="transmembrane region" description="Helical" evidence="8">
    <location>
        <begin position="139"/>
        <end position="162"/>
    </location>
</feature>
<evidence type="ECO:0000256" key="1">
    <source>
        <dbReference type="ARBA" id="ARBA00004141"/>
    </source>
</evidence>
<feature type="transmembrane region" description="Helical" evidence="8">
    <location>
        <begin position="484"/>
        <end position="505"/>
    </location>
</feature>
<dbReference type="PROSITE" id="PS50850">
    <property type="entry name" value="MFS"/>
    <property type="match status" value="1"/>
</dbReference>
<evidence type="ECO:0000256" key="2">
    <source>
        <dbReference type="ARBA" id="ARBA00010992"/>
    </source>
</evidence>
<keyword evidence="6 8" id="KW-0472">Membrane</keyword>
<proteinExistence type="inferred from homology"/>
<dbReference type="SUPFAM" id="SSF103473">
    <property type="entry name" value="MFS general substrate transporter"/>
    <property type="match status" value="1"/>
</dbReference>
<keyword evidence="4 8" id="KW-0812">Transmembrane</keyword>
<keyword evidence="3" id="KW-0813">Transport</keyword>
<feature type="compositionally biased region" description="Basic residues" evidence="7">
    <location>
        <begin position="339"/>
        <end position="349"/>
    </location>
</feature>
<evidence type="ECO:0000256" key="8">
    <source>
        <dbReference type="SAM" id="Phobius"/>
    </source>
</evidence>
<dbReference type="InterPro" id="IPR036259">
    <property type="entry name" value="MFS_trans_sf"/>
</dbReference>
<feature type="transmembrane region" description="Helical" evidence="8">
    <location>
        <begin position="208"/>
        <end position="230"/>
    </location>
</feature>
<dbReference type="EMBL" id="JAWIZZ010000045">
    <property type="protein sequence ID" value="KAK5780135.1"/>
    <property type="molecule type" value="Genomic_DNA"/>
</dbReference>
<dbReference type="PRINTS" id="PR00171">
    <property type="entry name" value="SUGRTRNSPORT"/>
</dbReference>
<dbReference type="InterPro" id="IPR003663">
    <property type="entry name" value="Sugar/inositol_transpt"/>
</dbReference>
<feature type="transmembrane region" description="Helical" evidence="8">
    <location>
        <begin position="115"/>
        <end position="133"/>
    </location>
</feature>
<evidence type="ECO:0000313" key="10">
    <source>
        <dbReference type="EMBL" id="KAK5780135.1"/>
    </source>
</evidence>
<dbReference type="GO" id="GO:1904679">
    <property type="term" value="P:myo-inositol import across plasma membrane"/>
    <property type="evidence" value="ECO:0007669"/>
    <property type="project" value="TreeGrafter"/>
</dbReference>
<feature type="transmembrane region" description="Helical" evidence="8">
    <location>
        <begin position="426"/>
        <end position="445"/>
    </location>
</feature>
<dbReference type="PANTHER" id="PTHR48020:SF12">
    <property type="entry name" value="PROTON MYO-INOSITOL COTRANSPORTER"/>
    <property type="match status" value="1"/>
</dbReference>
<evidence type="ECO:0000256" key="7">
    <source>
        <dbReference type="SAM" id="MobiDB-lite"/>
    </source>
</evidence>
<feature type="transmembrane region" description="Helical" evidence="8">
    <location>
        <begin position="44"/>
        <end position="68"/>
    </location>
</feature>
<accession>A0AAN8A8X2</accession>
<feature type="transmembrane region" description="Helical" evidence="8">
    <location>
        <begin position="359"/>
        <end position="381"/>
    </location>
</feature>
<organism evidence="10 11">
    <name type="scientific">Arxiozyma heterogenica</name>
    <dbReference type="NCBI Taxonomy" id="278026"/>
    <lineage>
        <taxon>Eukaryota</taxon>
        <taxon>Fungi</taxon>
        <taxon>Dikarya</taxon>
        <taxon>Ascomycota</taxon>
        <taxon>Saccharomycotina</taxon>
        <taxon>Saccharomycetes</taxon>
        <taxon>Saccharomycetales</taxon>
        <taxon>Saccharomycetaceae</taxon>
        <taxon>Arxiozyma</taxon>
    </lineage>
</organism>
<feature type="region of interest" description="Disordered" evidence="7">
    <location>
        <begin position="326"/>
        <end position="349"/>
    </location>
</feature>
<dbReference type="GO" id="GO:0016020">
    <property type="term" value="C:membrane"/>
    <property type="evidence" value="ECO:0007669"/>
    <property type="project" value="UniProtKB-SubCell"/>
</dbReference>
<dbReference type="InterPro" id="IPR020846">
    <property type="entry name" value="MFS_dom"/>
</dbReference>
<comment type="subcellular location">
    <subcellularLocation>
        <location evidence="1">Membrane</location>
        <topology evidence="1">Multi-pass membrane protein</topology>
    </subcellularLocation>
</comment>
<evidence type="ECO:0000256" key="6">
    <source>
        <dbReference type="ARBA" id="ARBA00023136"/>
    </source>
</evidence>
<dbReference type="Gene3D" id="1.20.1250.20">
    <property type="entry name" value="MFS general substrate transporter like domains"/>
    <property type="match status" value="2"/>
</dbReference>
<evidence type="ECO:0000313" key="11">
    <source>
        <dbReference type="Proteomes" id="UP001306508"/>
    </source>
</evidence>
<feature type="transmembrane region" description="Helical" evidence="8">
    <location>
        <begin position="88"/>
        <end position="108"/>
    </location>
</feature>
<dbReference type="PANTHER" id="PTHR48020">
    <property type="entry name" value="PROTON MYO-INOSITOL COTRANSPORTER"/>
    <property type="match status" value="1"/>
</dbReference>
<evidence type="ECO:0000256" key="5">
    <source>
        <dbReference type="ARBA" id="ARBA00022989"/>
    </source>
</evidence>